<dbReference type="GO" id="GO:0000981">
    <property type="term" value="F:DNA-binding transcription factor activity, RNA polymerase II-specific"/>
    <property type="evidence" value="ECO:0007669"/>
    <property type="project" value="TreeGrafter"/>
</dbReference>
<reference evidence="17" key="1">
    <citation type="submission" date="2022-11" db="UniProtKB">
        <authorList>
            <consortium name="WormBaseParasite"/>
        </authorList>
    </citation>
    <scope>IDENTIFICATION</scope>
</reference>
<keyword evidence="11" id="KW-0804">Transcription</keyword>
<evidence type="ECO:0000256" key="3">
    <source>
        <dbReference type="ARBA" id="ARBA00005682"/>
    </source>
</evidence>
<feature type="compositionally biased region" description="Polar residues" evidence="14">
    <location>
        <begin position="340"/>
        <end position="363"/>
    </location>
</feature>
<feature type="compositionally biased region" description="Low complexity" evidence="14">
    <location>
        <begin position="283"/>
        <end position="312"/>
    </location>
</feature>
<feature type="domain" description="C2H2-type" evidence="15">
    <location>
        <begin position="530"/>
        <end position="559"/>
    </location>
</feature>
<dbReference type="PANTHER" id="PTHR23235:SF60">
    <property type="entry name" value="STRIPE, ISOFORM D"/>
    <property type="match status" value="1"/>
</dbReference>
<evidence type="ECO:0000313" key="17">
    <source>
        <dbReference type="WBParaSite" id="PSAMB.scaffold68size88002.g1391.t1"/>
    </source>
</evidence>
<dbReference type="PANTHER" id="PTHR23235">
    <property type="entry name" value="KRUEPPEL-LIKE TRANSCRIPTION FACTOR"/>
    <property type="match status" value="1"/>
</dbReference>
<feature type="domain" description="C2H2-type" evidence="15">
    <location>
        <begin position="588"/>
        <end position="615"/>
    </location>
</feature>
<feature type="compositionally biased region" description="Polar residues" evidence="14">
    <location>
        <begin position="319"/>
        <end position="330"/>
    </location>
</feature>
<protein>
    <submittedName>
        <fullName evidence="17">C2H2-type domain-containing protein</fullName>
    </submittedName>
</protein>
<feature type="compositionally biased region" description="Polar residues" evidence="14">
    <location>
        <begin position="370"/>
        <end position="384"/>
    </location>
</feature>
<keyword evidence="16" id="KW-1185">Reference proteome</keyword>
<keyword evidence="6" id="KW-0677">Repeat</keyword>
<dbReference type="Pfam" id="PF00096">
    <property type="entry name" value="zf-C2H2"/>
    <property type="match status" value="3"/>
</dbReference>
<dbReference type="InterPro" id="IPR036236">
    <property type="entry name" value="Znf_C2H2_sf"/>
</dbReference>
<dbReference type="WBParaSite" id="PSAMB.scaffold68size88002.g1391.t1">
    <property type="protein sequence ID" value="PSAMB.scaffold68size88002.g1391.t1"/>
    <property type="gene ID" value="PSAMB.scaffold68size88002.g1391"/>
</dbReference>
<feature type="compositionally biased region" description="Gly residues" evidence="14">
    <location>
        <begin position="623"/>
        <end position="636"/>
    </location>
</feature>
<dbReference type="PROSITE" id="PS50157">
    <property type="entry name" value="ZINC_FINGER_C2H2_2"/>
    <property type="match status" value="3"/>
</dbReference>
<evidence type="ECO:0000256" key="11">
    <source>
        <dbReference type="ARBA" id="ARBA00023163"/>
    </source>
</evidence>
<dbReference type="SUPFAM" id="SSF57667">
    <property type="entry name" value="beta-beta-alpha zinc fingers"/>
    <property type="match status" value="2"/>
</dbReference>
<keyword evidence="9" id="KW-0805">Transcription regulation</keyword>
<dbReference type="GO" id="GO:0005737">
    <property type="term" value="C:cytoplasm"/>
    <property type="evidence" value="ECO:0007669"/>
    <property type="project" value="UniProtKB-SubCell"/>
</dbReference>
<feature type="region of interest" description="Disordered" evidence="14">
    <location>
        <begin position="1"/>
        <end position="78"/>
    </location>
</feature>
<evidence type="ECO:0000259" key="15">
    <source>
        <dbReference type="PROSITE" id="PS50157"/>
    </source>
</evidence>
<feature type="compositionally biased region" description="Low complexity" evidence="14">
    <location>
        <begin position="69"/>
        <end position="78"/>
    </location>
</feature>
<comment type="subcellular location">
    <subcellularLocation>
        <location evidence="2">Cytoplasm</location>
    </subcellularLocation>
    <subcellularLocation>
        <location evidence="1">Nucleus</location>
    </subcellularLocation>
</comment>
<dbReference type="Proteomes" id="UP000887566">
    <property type="component" value="Unplaced"/>
</dbReference>
<feature type="compositionally biased region" description="Polar residues" evidence="14">
    <location>
        <begin position="53"/>
        <end position="68"/>
    </location>
</feature>
<feature type="compositionally biased region" description="Low complexity" evidence="14">
    <location>
        <begin position="33"/>
        <end position="48"/>
    </location>
</feature>
<evidence type="ECO:0000256" key="7">
    <source>
        <dbReference type="ARBA" id="ARBA00022771"/>
    </source>
</evidence>
<feature type="region of interest" description="Disordered" evidence="14">
    <location>
        <begin position="172"/>
        <end position="204"/>
    </location>
</feature>
<sequence length="636" mass="68000">MVQSGGSVIMDAPRPPHINYSPPTPASFDESRSSSAVATAHAATDAPTVGEQLVSSTSTKRNNAVSPLTVSSTTTTSSTTSLRTISTFGGSKPAGLRFDDDCLKTPTELVLKTPTGLVSPSKLALSGSLSINDELNTPRLSNSLNTPNNLSSQAFFGSDEPLLTANIEVTATLPPQQSTSSSSDSKDSTGAKSSNTSPTETHKITIKSSITTNISQQSLNSPGLGASALFQFSPVVEQLLNSLTKNYGSLPQLQITKTPTTNQPQDLERVVQILGDQRKMAEQQQQKPSPHQHSTVSSSSSSSQPPTSSSNSDFLQVVPDSSIQRSQSVRPTPPPYSHAVTGSYSHSSSPVNSIQGEFHSTSAGGAAPLNLSSNSAPAQQQSKYHLHQQVTYSVVPPHRQQQPMAVDLTQSSHTPTPPHMQQQYSACPYTADSPMTTAGQSTMQPFVSSANAQQFRAKPEPMDDYYQPQMGVQMGGFGGQQYSPSQSSSSPFPGASSSGSGGGSKLQLAAVKQRKYPNRQTKTPLHERPYKCPVDNCDRRFSRSDELTRHIRIHTGMKPFQCRICMRAFSRSDHLTTHVRTHTGEKPFSCDVCGRKFARSDERKRHTKVHSKQKVRRPSLGGARSGGGGGFGGGTL</sequence>
<dbReference type="Gene3D" id="3.30.160.60">
    <property type="entry name" value="Classic Zinc Finger"/>
    <property type="match status" value="3"/>
</dbReference>
<dbReference type="GO" id="GO:0008270">
    <property type="term" value="F:zinc ion binding"/>
    <property type="evidence" value="ECO:0007669"/>
    <property type="project" value="UniProtKB-KW"/>
</dbReference>
<evidence type="ECO:0000256" key="6">
    <source>
        <dbReference type="ARBA" id="ARBA00022737"/>
    </source>
</evidence>
<name>A0A914X8S0_9BILA</name>
<evidence type="ECO:0000256" key="9">
    <source>
        <dbReference type="ARBA" id="ARBA00023015"/>
    </source>
</evidence>
<feature type="compositionally biased region" description="Basic residues" evidence="14">
    <location>
        <begin position="605"/>
        <end position="617"/>
    </location>
</feature>
<evidence type="ECO:0000256" key="2">
    <source>
        <dbReference type="ARBA" id="ARBA00004496"/>
    </source>
</evidence>
<accession>A0A914X8S0</accession>
<dbReference type="GO" id="GO:0000978">
    <property type="term" value="F:RNA polymerase II cis-regulatory region sequence-specific DNA binding"/>
    <property type="evidence" value="ECO:0007669"/>
    <property type="project" value="TreeGrafter"/>
</dbReference>
<feature type="compositionally biased region" description="Low complexity" evidence="14">
    <location>
        <begin position="480"/>
        <end position="498"/>
    </location>
</feature>
<evidence type="ECO:0000256" key="13">
    <source>
        <dbReference type="PROSITE-ProRule" id="PRU00042"/>
    </source>
</evidence>
<keyword evidence="12" id="KW-0539">Nucleus</keyword>
<evidence type="ECO:0000256" key="8">
    <source>
        <dbReference type="ARBA" id="ARBA00022833"/>
    </source>
</evidence>
<keyword evidence="8" id="KW-0862">Zinc</keyword>
<evidence type="ECO:0000256" key="5">
    <source>
        <dbReference type="ARBA" id="ARBA00022723"/>
    </source>
</evidence>
<feature type="region of interest" description="Disordered" evidence="14">
    <location>
        <begin position="470"/>
        <end position="529"/>
    </location>
</feature>
<keyword evidence="7 13" id="KW-0863">Zinc-finger</keyword>
<feature type="domain" description="C2H2-type" evidence="15">
    <location>
        <begin position="560"/>
        <end position="587"/>
    </location>
</feature>
<evidence type="ECO:0000313" key="16">
    <source>
        <dbReference type="Proteomes" id="UP000887566"/>
    </source>
</evidence>
<organism evidence="16 17">
    <name type="scientific">Plectus sambesii</name>
    <dbReference type="NCBI Taxonomy" id="2011161"/>
    <lineage>
        <taxon>Eukaryota</taxon>
        <taxon>Metazoa</taxon>
        <taxon>Ecdysozoa</taxon>
        <taxon>Nematoda</taxon>
        <taxon>Chromadorea</taxon>
        <taxon>Plectida</taxon>
        <taxon>Plectina</taxon>
        <taxon>Plectoidea</taxon>
        <taxon>Plectidae</taxon>
        <taxon>Plectus</taxon>
    </lineage>
</organism>
<dbReference type="InterPro" id="IPR013087">
    <property type="entry name" value="Znf_C2H2_type"/>
</dbReference>
<dbReference type="PROSITE" id="PS00028">
    <property type="entry name" value="ZINC_FINGER_C2H2_1"/>
    <property type="match status" value="3"/>
</dbReference>
<keyword evidence="10" id="KW-0238">DNA-binding</keyword>
<proteinExistence type="inferred from homology"/>
<dbReference type="AlphaFoldDB" id="A0A914X8S0"/>
<dbReference type="GO" id="GO:0005634">
    <property type="term" value="C:nucleus"/>
    <property type="evidence" value="ECO:0007669"/>
    <property type="project" value="UniProtKB-SubCell"/>
</dbReference>
<dbReference type="SMART" id="SM00355">
    <property type="entry name" value="ZnF_C2H2"/>
    <property type="match status" value="3"/>
</dbReference>
<feature type="region of interest" description="Disordered" evidence="14">
    <location>
        <begin position="602"/>
        <end position="636"/>
    </location>
</feature>
<evidence type="ECO:0000256" key="14">
    <source>
        <dbReference type="SAM" id="MobiDB-lite"/>
    </source>
</evidence>
<evidence type="ECO:0000256" key="12">
    <source>
        <dbReference type="ARBA" id="ARBA00023242"/>
    </source>
</evidence>
<dbReference type="FunFam" id="3.30.160.60:FF:000092">
    <property type="entry name" value="Early growth response protein 3"/>
    <property type="match status" value="1"/>
</dbReference>
<evidence type="ECO:0000256" key="1">
    <source>
        <dbReference type="ARBA" id="ARBA00004123"/>
    </source>
</evidence>
<evidence type="ECO:0000256" key="4">
    <source>
        <dbReference type="ARBA" id="ARBA00022490"/>
    </source>
</evidence>
<comment type="similarity">
    <text evidence="3">Belongs to the EGR C2H2-type zinc-finger protein family.</text>
</comment>
<keyword evidence="4" id="KW-0963">Cytoplasm</keyword>
<keyword evidence="5" id="KW-0479">Metal-binding</keyword>
<feature type="region of interest" description="Disordered" evidence="14">
    <location>
        <begin position="278"/>
        <end position="384"/>
    </location>
</feature>
<evidence type="ECO:0000256" key="10">
    <source>
        <dbReference type="ARBA" id="ARBA00023125"/>
    </source>
</evidence>